<sequence length="277" mass="30524">MTARRRGSVAHLPLGRYAARDPDDASRWTYWRVEPSGRSKVLRPWPVDERWAPLRPPYPPGLSKADRKQWSEAWYSRVYFVWKEAVIAAIAADPEKAAAEFVAHAPFDRSNDENARATAAGGRTDRPRAFAGGSVRTLAGKNAHTGAMEGRTSLPVPIRVRFRPPAASTRRRYEQQLVAAAMKTAGLSYSRIAFALDLPKATVIRRVAAGRRRMAVGVVSQVVLMLRINRSEDDLLQSCLTVSGPDDVEWIQLKAARLTALRACLDELADNPAGGGV</sequence>
<reference evidence="1" key="1">
    <citation type="submission" date="2020-08" db="EMBL/GenBank/DDBJ databases">
        <title>Whole genome shotgun sequence of Polymorphospora rubra NBRC 101157.</title>
        <authorList>
            <person name="Komaki H."/>
            <person name="Tamura T."/>
        </authorList>
    </citation>
    <scope>NUCLEOTIDE SEQUENCE</scope>
    <source>
        <strain evidence="1">NBRC 101157</strain>
    </source>
</reference>
<dbReference type="AlphaFoldDB" id="A0A810MX49"/>
<name>A0A810MX49_9ACTN</name>
<dbReference type="RefSeq" id="WP_212824404.1">
    <property type="nucleotide sequence ID" value="NZ_AP023359.1"/>
</dbReference>
<dbReference type="KEGG" id="pry:Prubr_21510"/>
<dbReference type="EMBL" id="AP023359">
    <property type="protein sequence ID" value="BCJ65130.1"/>
    <property type="molecule type" value="Genomic_DNA"/>
</dbReference>
<gene>
    <name evidence="1" type="ORF">Prubr_21510</name>
</gene>
<organism evidence="1 2">
    <name type="scientific">Polymorphospora rubra</name>
    <dbReference type="NCBI Taxonomy" id="338584"/>
    <lineage>
        <taxon>Bacteria</taxon>
        <taxon>Bacillati</taxon>
        <taxon>Actinomycetota</taxon>
        <taxon>Actinomycetes</taxon>
        <taxon>Micromonosporales</taxon>
        <taxon>Micromonosporaceae</taxon>
        <taxon>Polymorphospora</taxon>
    </lineage>
</organism>
<evidence type="ECO:0000313" key="2">
    <source>
        <dbReference type="Proteomes" id="UP000680866"/>
    </source>
</evidence>
<protein>
    <submittedName>
        <fullName evidence="1">Uncharacterized protein</fullName>
    </submittedName>
</protein>
<keyword evidence="2" id="KW-1185">Reference proteome</keyword>
<dbReference type="Proteomes" id="UP000680866">
    <property type="component" value="Chromosome"/>
</dbReference>
<accession>A0A810MX49</accession>
<evidence type="ECO:0000313" key="1">
    <source>
        <dbReference type="EMBL" id="BCJ65130.1"/>
    </source>
</evidence>
<proteinExistence type="predicted"/>